<name>A0A0B6YVD0_9EUPU</name>
<sequence length="91" mass="10487">SRLVESWERGDDLEDDSLISSSLLQSSHHHQDEFSIHSATQAVTNHIQSFQVQGSSSMPDNHHIGQFETKERPYHILYQQHEHPSHNMGMI</sequence>
<dbReference type="AlphaFoldDB" id="A0A0B6YVD0"/>
<feature type="non-terminal residue" evidence="1">
    <location>
        <position position="91"/>
    </location>
</feature>
<gene>
    <name evidence="1" type="primary">ORF38306</name>
</gene>
<protein>
    <submittedName>
        <fullName evidence="1">Uncharacterized protein</fullName>
    </submittedName>
</protein>
<organism evidence="1">
    <name type="scientific">Arion vulgaris</name>
    <dbReference type="NCBI Taxonomy" id="1028688"/>
    <lineage>
        <taxon>Eukaryota</taxon>
        <taxon>Metazoa</taxon>
        <taxon>Spiralia</taxon>
        <taxon>Lophotrochozoa</taxon>
        <taxon>Mollusca</taxon>
        <taxon>Gastropoda</taxon>
        <taxon>Heterobranchia</taxon>
        <taxon>Euthyneura</taxon>
        <taxon>Panpulmonata</taxon>
        <taxon>Eupulmonata</taxon>
        <taxon>Stylommatophora</taxon>
        <taxon>Helicina</taxon>
        <taxon>Arionoidea</taxon>
        <taxon>Arionidae</taxon>
        <taxon>Arion</taxon>
    </lineage>
</organism>
<reference evidence="1" key="1">
    <citation type="submission" date="2014-12" db="EMBL/GenBank/DDBJ databases">
        <title>Insight into the proteome of Arion vulgaris.</title>
        <authorList>
            <person name="Aradska J."/>
            <person name="Bulat T."/>
            <person name="Smidak R."/>
            <person name="Sarate P."/>
            <person name="Gangsoo J."/>
            <person name="Sialana F."/>
            <person name="Bilban M."/>
            <person name="Lubec G."/>
        </authorList>
    </citation>
    <scope>NUCLEOTIDE SEQUENCE</scope>
    <source>
        <tissue evidence="1">Skin</tissue>
    </source>
</reference>
<feature type="non-terminal residue" evidence="1">
    <location>
        <position position="1"/>
    </location>
</feature>
<dbReference type="EMBL" id="HACG01013197">
    <property type="protein sequence ID" value="CEK60062.1"/>
    <property type="molecule type" value="Transcribed_RNA"/>
</dbReference>
<evidence type="ECO:0000313" key="1">
    <source>
        <dbReference type="EMBL" id="CEK60062.1"/>
    </source>
</evidence>
<accession>A0A0B6YVD0</accession>
<proteinExistence type="predicted"/>